<name>A0ABS8UEQ8_9GAMM</name>
<reference evidence="1" key="2">
    <citation type="journal article" date="2022" name="Syst. Appl. Microbiol.">
        <title>Physiological and genomic characterisation of Luteimonas fraxinea sp. nov., a bacterial species associated with trees tolerant to ash dieback.</title>
        <authorList>
            <person name="Ulrich K."/>
            <person name="Becker R."/>
            <person name="Behrendt U."/>
            <person name="Kube M."/>
            <person name="Schneck V."/>
            <person name="Ulrich A."/>
        </authorList>
    </citation>
    <scope>NUCLEOTIDE SEQUENCE</scope>
    <source>
        <strain evidence="1">A1P009</strain>
    </source>
</reference>
<dbReference type="SUPFAM" id="SSF47240">
    <property type="entry name" value="Ferritin-like"/>
    <property type="match status" value="1"/>
</dbReference>
<dbReference type="Gene3D" id="1.20.1260.10">
    <property type="match status" value="1"/>
</dbReference>
<dbReference type="InterPro" id="IPR047114">
    <property type="entry name" value="YciF"/>
</dbReference>
<organism evidence="1 2">
    <name type="scientific">Luteimonas fraxinea</name>
    <dbReference type="NCBI Taxonomy" id="2901869"/>
    <lineage>
        <taxon>Bacteria</taxon>
        <taxon>Pseudomonadati</taxon>
        <taxon>Pseudomonadota</taxon>
        <taxon>Gammaproteobacteria</taxon>
        <taxon>Lysobacterales</taxon>
        <taxon>Lysobacteraceae</taxon>
        <taxon>Luteimonas</taxon>
    </lineage>
</organism>
<dbReference type="InterPro" id="IPR010287">
    <property type="entry name" value="DUF892_YciF-like"/>
</dbReference>
<dbReference type="InterPro" id="IPR012347">
    <property type="entry name" value="Ferritin-like"/>
</dbReference>
<gene>
    <name evidence="1" type="ORF">LTT95_12295</name>
</gene>
<dbReference type="PANTHER" id="PTHR30565">
    <property type="entry name" value="PROTEIN YCIF"/>
    <property type="match status" value="1"/>
</dbReference>
<dbReference type="PANTHER" id="PTHR30565:SF9">
    <property type="entry name" value="PROTEIN YCIF"/>
    <property type="match status" value="1"/>
</dbReference>
<dbReference type="Proteomes" id="UP001430360">
    <property type="component" value="Unassembled WGS sequence"/>
</dbReference>
<reference evidence="1" key="1">
    <citation type="submission" date="2021-12" db="EMBL/GenBank/DDBJ databases">
        <authorList>
            <person name="Ulrich A."/>
        </authorList>
    </citation>
    <scope>NUCLEOTIDE SEQUENCE</scope>
    <source>
        <strain evidence="1">A1P009</strain>
    </source>
</reference>
<dbReference type="RefSeq" id="WP_232136808.1">
    <property type="nucleotide sequence ID" value="NZ_CP089507.1"/>
</dbReference>
<dbReference type="EMBL" id="JAJQKU010000003">
    <property type="protein sequence ID" value="MCD9097719.1"/>
    <property type="molecule type" value="Genomic_DNA"/>
</dbReference>
<accession>A0ABS8UEQ8</accession>
<sequence>MAIKTLEDLFIHELSDTHSAERQMAKALPKLARATHNPDLAAAFELHLEQTNVQIERLDQVVELLGARLKRIKCAAMEGLVEESKDVIESMDKGPLRDAALIGGAQKVEHYEIASYGTLCALAKQLGHTDAVKLLKATLDEEKATDEKLTLLAEAGGNQMAAEAG</sequence>
<dbReference type="CDD" id="cd07909">
    <property type="entry name" value="YciF"/>
    <property type="match status" value="1"/>
</dbReference>
<dbReference type="Pfam" id="PF05974">
    <property type="entry name" value="DUF892"/>
    <property type="match status" value="1"/>
</dbReference>
<comment type="caution">
    <text evidence="1">The sequence shown here is derived from an EMBL/GenBank/DDBJ whole genome shotgun (WGS) entry which is preliminary data.</text>
</comment>
<dbReference type="InterPro" id="IPR009078">
    <property type="entry name" value="Ferritin-like_SF"/>
</dbReference>
<keyword evidence="2" id="KW-1185">Reference proteome</keyword>
<evidence type="ECO:0000313" key="1">
    <source>
        <dbReference type="EMBL" id="MCD9097719.1"/>
    </source>
</evidence>
<evidence type="ECO:0000313" key="2">
    <source>
        <dbReference type="Proteomes" id="UP001430360"/>
    </source>
</evidence>
<proteinExistence type="predicted"/>
<protein>
    <submittedName>
        <fullName evidence="1">Ferritin-like domain-containing protein</fullName>
    </submittedName>
</protein>